<organism evidence="1 2">
    <name type="scientific">Ilex paraguariensis</name>
    <name type="common">yerba mate</name>
    <dbReference type="NCBI Taxonomy" id="185542"/>
    <lineage>
        <taxon>Eukaryota</taxon>
        <taxon>Viridiplantae</taxon>
        <taxon>Streptophyta</taxon>
        <taxon>Embryophyta</taxon>
        <taxon>Tracheophyta</taxon>
        <taxon>Spermatophyta</taxon>
        <taxon>Magnoliopsida</taxon>
        <taxon>eudicotyledons</taxon>
        <taxon>Gunneridae</taxon>
        <taxon>Pentapetalae</taxon>
        <taxon>asterids</taxon>
        <taxon>campanulids</taxon>
        <taxon>Aquifoliales</taxon>
        <taxon>Aquifoliaceae</taxon>
        <taxon>Ilex</taxon>
    </lineage>
</organism>
<protein>
    <submittedName>
        <fullName evidence="1">Uncharacterized protein</fullName>
    </submittedName>
</protein>
<gene>
    <name evidence="1" type="ORF">ILEXP_LOCUS40851</name>
</gene>
<dbReference type="AlphaFoldDB" id="A0ABC8TTB3"/>
<dbReference type="Proteomes" id="UP001642360">
    <property type="component" value="Unassembled WGS sequence"/>
</dbReference>
<reference evidence="1 2" key="1">
    <citation type="submission" date="2024-02" db="EMBL/GenBank/DDBJ databases">
        <authorList>
            <person name="Vignale AGUSTIN F."/>
            <person name="Sosa J E."/>
            <person name="Modenutti C."/>
        </authorList>
    </citation>
    <scope>NUCLEOTIDE SEQUENCE [LARGE SCALE GENOMIC DNA]</scope>
</reference>
<keyword evidence="2" id="KW-1185">Reference proteome</keyword>
<evidence type="ECO:0000313" key="2">
    <source>
        <dbReference type="Proteomes" id="UP001642360"/>
    </source>
</evidence>
<sequence>MKVRIPKLHGPHGDHCGSQSPIVKHDDMIMYLSLVAVDSVGVGYSDDEGGQSCHSSNGLLPPIAHVQAGFNYNCERGHAKRVWVFQIREGQVCG</sequence>
<dbReference type="EMBL" id="CAUOFW020005702">
    <property type="protein sequence ID" value="CAK9171297.1"/>
    <property type="molecule type" value="Genomic_DNA"/>
</dbReference>
<proteinExistence type="predicted"/>
<evidence type="ECO:0000313" key="1">
    <source>
        <dbReference type="EMBL" id="CAK9171297.1"/>
    </source>
</evidence>
<comment type="caution">
    <text evidence="1">The sequence shown here is derived from an EMBL/GenBank/DDBJ whole genome shotgun (WGS) entry which is preliminary data.</text>
</comment>
<accession>A0ABC8TTB3</accession>
<name>A0ABC8TTB3_9AQUA</name>